<dbReference type="Proteomes" id="UP001500618">
    <property type="component" value="Unassembled WGS sequence"/>
</dbReference>
<evidence type="ECO:0000256" key="1">
    <source>
        <dbReference type="SAM" id="Phobius"/>
    </source>
</evidence>
<protein>
    <submittedName>
        <fullName evidence="2">Uncharacterized protein</fullName>
    </submittedName>
</protein>
<name>A0ABN2I7H7_9ACTN</name>
<keyword evidence="1" id="KW-0812">Transmembrane</keyword>
<accession>A0ABN2I7H7</accession>
<gene>
    <name evidence="2" type="ORF">GCM10009765_56740</name>
</gene>
<proteinExistence type="predicted"/>
<keyword evidence="1" id="KW-1133">Transmembrane helix</keyword>
<feature type="transmembrane region" description="Helical" evidence="1">
    <location>
        <begin position="40"/>
        <end position="62"/>
    </location>
</feature>
<evidence type="ECO:0000313" key="2">
    <source>
        <dbReference type="EMBL" id="GAA1699995.1"/>
    </source>
</evidence>
<comment type="caution">
    <text evidence="2">The sequence shown here is derived from an EMBL/GenBank/DDBJ whole genome shotgun (WGS) entry which is preliminary data.</text>
</comment>
<dbReference type="EMBL" id="BAAANY010000023">
    <property type="protein sequence ID" value="GAA1699995.1"/>
    <property type="molecule type" value="Genomic_DNA"/>
</dbReference>
<keyword evidence="1" id="KW-0472">Membrane</keyword>
<sequence length="111" mass="11082">MRGIDVVCAIAMAIVVVPIALSPVLSILPISGLPTGLSRGIVTVAPIVTTILLGLAIAGAAVRRLPGTVRGGSVGVLIGILFSVLLAGAAFAAVPVFLVLWVIGRTLVGLH</sequence>
<feature type="transmembrane region" description="Helical" evidence="1">
    <location>
        <begin position="7"/>
        <end position="28"/>
    </location>
</feature>
<keyword evidence="3" id="KW-1185">Reference proteome</keyword>
<reference evidence="2 3" key="1">
    <citation type="journal article" date="2019" name="Int. J. Syst. Evol. Microbiol.">
        <title>The Global Catalogue of Microorganisms (GCM) 10K type strain sequencing project: providing services to taxonomists for standard genome sequencing and annotation.</title>
        <authorList>
            <consortium name="The Broad Institute Genomics Platform"/>
            <consortium name="The Broad Institute Genome Sequencing Center for Infectious Disease"/>
            <person name="Wu L."/>
            <person name="Ma J."/>
        </authorList>
    </citation>
    <scope>NUCLEOTIDE SEQUENCE [LARGE SCALE GENOMIC DNA]</scope>
    <source>
        <strain evidence="2 3">JCM 14718</strain>
    </source>
</reference>
<feature type="transmembrane region" description="Helical" evidence="1">
    <location>
        <begin position="74"/>
        <end position="103"/>
    </location>
</feature>
<evidence type="ECO:0000313" key="3">
    <source>
        <dbReference type="Proteomes" id="UP001500618"/>
    </source>
</evidence>
<organism evidence="2 3">
    <name type="scientific">Fodinicola feengrottensis</name>
    <dbReference type="NCBI Taxonomy" id="435914"/>
    <lineage>
        <taxon>Bacteria</taxon>
        <taxon>Bacillati</taxon>
        <taxon>Actinomycetota</taxon>
        <taxon>Actinomycetes</taxon>
        <taxon>Mycobacteriales</taxon>
        <taxon>Fodinicola</taxon>
    </lineage>
</organism>